<evidence type="ECO:0000313" key="2">
    <source>
        <dbReference type="Proteomes" id="UP000176413"/>
    </source>
</evidence>
<evidence type="ECO:0000313" key="1">
    <source>
        <dbReference type="EMBL" id="OGH68998.1"/>
    </source>
</evidence>
<name>A0A1F6MBR4_9BACT</name>
<gene>
    <name evidence="1" type="ORF">A3D53_02160</name>
</gene>
<protein>
    <submittedName>
        <fullName evidence="1">Uncharacterized protein</fullName>
    </submittedName>
</protein>
<proteinExistence type="predicted"/>
<dbReference type="AlphaFoldDB" id="A0A1F6MBR4"/>
<reference evidence="1 2" key="1">
    <citation type="journal article" date="2016" name="Nat. Commun.">
        <title>Thousands of microbial genomes shed light on interconnected biogeochemical processes in an aquifer system.</title>
        <authorList>
            <person name="Anantharaman K."/>
            <person name="Brown C.T."/>
            <person name="Hug L.A."/>
            <person name="Sharon I."/>
            <person name="Castelle C.J."/>
            <person name="Probst A.J."/>
            <person name="Thomas B.C."/>
            <person name="Singh A."/>
            <person name="Wilkins M.J."/>
            <person name="Karaoz U."/>
            <person name="Brodie E.L."/>
            <person name="Williams K.H."/>
            <person name="Hubbard S.S."/>
            <person name="Banfield J.F."/>
        </authorList>
    </citation>
    <scope>NUCLEOTIDE SEQUENCE [LARGE SCALE GENOMIC DNA]</scope>
</reference>
<dbReference type="EMBL" id="MFQA01000021">
    <property type="protein sequence ID" value="OGH68998.1"/>
    <property type="molecule type" value="Genomic_DNA"/>
</dbReference>
<dbReference type="Proteomes" id="UP000176413">
    <property type="component" value="Unassembled WGS sequence"/>
</dbReference>
<accession>A0A1F6MBR4</accession>
<sequence length="276" mass="32856">MKFSIFGNNPNTLKQELETIYQSFDNETRNFQLFVNIYDYMEKLKNPILKDKIKEYKKATEKGLSDMSKSKALNGQECSNDELENDLDSIFDSVDVVWPYVVLLSITEVMKKHKNKEPVKFKEVIDNNFTKKYRKFFDFLLYTLHEDIMEYLDELTFLKDHKSDKIFFDKDNSVLYIKGKKVKIKRKADLPLEHYILECLFDQDDKTVEVYYKDVAEEKLRELNYDSSTDWKKYYSACERLQEKIREDAQIADFLIFTTNKTGNVKINPDYLPLIG</sequence>
<comment type="caution">
    <text evidence="1">The sequence shown here is derived from an EMBL/GenBank/DDBJ whole genome shotgun (WGS) entry which is preliminary data.</text>
</comment>
<organism evidence="1 2">
    <name type="scientific">Candidatus Magasanikbacteria bacterium RIFCSPHIGHO2_02_FULL_45_10</name>
    <dbReference type="NCBI Taxonomy" id="1798679"/>
    <lineage>
        <taxon>Bacteria</taxon>
        <taxon>Candidatus Magasanikiibacteriota</taxon>
    </lineage>
</organism>